<evidence type="ECO:0000313" key="10">
    <source>
        <dbReference type="Proteomes" id="UP000285768"/>
    </source>
</evidence>
<dbReference type="PANTHER" id="PTHR30151:SF0">
    <property type="entry name" value="ABC TRANSPORTER PERMEASE PROTEIN MJ0413-RELATED"/>
    <property type="match status" value="1"/>
</dbReference>
<proteinExistence type="inferred from homology"/>
<feature type="transmembrane region" description="Helical" evidence="7">
    <location>
        <begin position="27"/>
        <end position="49"/>
    </location>
</feature>
<dbReference type="PANTHER" id="PTHR30151">
    <property type="entry name" value="ALKANE SULFONATE ABC TRANSPORTER-RELATED, MEMBRANE SUBUNIT"/>
    <property type="match status" value="1"/>
</dbReference>
<name>A0ABX5QHW2_9MICO</name>
<evidence type="ECO:0000313" key="9">
    <source>
        <dbReference type="EMBL" id="QAB18681.1"/>
    </source>
</evidence>
<evidence type="ECO:0000259" key="8">
    <source>
        <dbReference type="PROSITE" id="PS50928"/>
    </source>
</evidence>
<organism evidence="9 10">
    <name type="scientific">Leucobacter muris</name>
    <dbReference type="NCBI Taxonomy" id="1935379"/>
    <lineage>
        <taxon>Bacteria</taxon>
        <taxon>Bacillati</taxon>
        <taxon>Actinomycetota</taxon>
        <taxon>Actinomycetes</taxon>
        <taxon>Micrococcales</taxon>
        <taxon>Microbacteriaceae</taxon>
        <taxon>Leucobacter</taxon>
    </lineage>
</organism>
<sequence length="277" mass="29449">MTSITVSAPSAGRGSHEKRLPLPARNLLLALLGIGSILIAAELSSRLGLVDPRFVPPVSEIVLQIGQELGSATLWSSVLLTMGGWGLGLLIALAIGVPVGLICGLVDPIYYALRPIIEFLRPVPSVALIPLAIIMFGAGMESKVFLAAFASTWPILVQTIYGMRDLDPLQFDVARSARVGTRRMILNVLIPSSFPYVVTGIRLASAISLALVVSTEIIIGAPGLGSLINVSRSSGNVPEMYALIFVTGCLGVLINIVMVQIERRLLNWHVSHRKAGS</sequence>
<evidence type="ECO:0000256" key="4">
    <source>
        <dbReference type="ARBA" id="ARBA00022692"/>
    </source>
</evidence>
<dbReference type="RefSeq" id="WP_017883793.1">
    <property type="nucleotide sequence ID" value="NZ_CP035037.1"/>
</dbReference>
<evidence type="ECO:0000256" key="7">
    <source>
        <dbReference type="RuleBase" id="RU363032"/>
    </source>
</evidence>
<feature type="domain" description="ABC transmembrane type-1" evidence="8">
    <location>
        <begin position="74"/>
        <end position="262"/>
    </location>
</feature>
<dbReference type="EMBL" id="CP035037">
    <property type="protein sequence ID" value="QAB18681.1"/>
    <property type="molecule type" value="Genomic_DNA"/>
</dbReference>
<evidence type="ECO:0000256" key="2">
    <source>
        <dbReference type="ARBA" id="ARBA00022448"/>
    </source>
</evidence>
<dbReference type="Pfam" id="PF00528">
    <property type="entry name" value="BPD_transp_1"/>
    <property type="match status" value="1"/>
</dbReference>
<keyword evidence="2 7" id="KW-0813">Transport</keyword>
<keyword evidence="6 7" id="KW-0472">Membrane</keyword>
<feature type="transmembrane region" description="Helical" evidence="7">
    <location>
        <begin position="85"/>
        <end position="107"/>
    </location>
</feature>
<evidence type="ECO:0000256" key="6">
    <source>
        <dbReference type="ARBA" id="ARBA00023136"/>
    </source>
</evidence>
<gene>
    <name evidence="9" type="ORF">Leucomu_12880</name>
</gene>
<accession>A0ABX5QHW2</accession>
<feature type="transmembrane region" description="Helical" evidence="7">
    <location>
        <begin position="184"/>
        <end position="201"/>
    </location>
</feature>
<feature type="transmembrane region" description="Helical" evidence="7">
    <location>
        <begin position="119"/>
        <end position="138"/>
    </location>
</feature>
<keyword evidence="10" id="KW-1185">Reference proteome</keyword>
<dbReference type="InterPro" id="IPR000515">
    <property type="entry name" value="MetI-like"/>
</dbReference>
<evidence type="ECO:0000256" key="5">
    <source>
        <dbReference type="ARBA" id="ARBA00022989"/>
    </source>
</evidence>
<keyword evidence="4 7" id="KW-0812">Transmembrane</keyword>
<reference evidence="9 10" key="1">
    <citation type="submission" date="2019-01" db="EMBL/GenBank/DDBJ databases">
        <title>Leucobacter muris sp. nov. isolated from the nose of a laboratory mouse.</title>
        <authorList>
            <person name="Benga L."/>
            <person name="Sproeer C."/>
            <person name="Schumann P."/>
            <person name="Verbarg S."/>
            <person name="Bunk B."/>
            <person name="Engelhardt E."/>
            <person name="Benten P.M."/>
            <person name="Sager M."/>
        </authorList>
    </citation>
    <scope>NUCLEOTIDE SEQUENCE [LARGE SCALE GENOMIC DNA]</scope>
    <source>
        <strain evidence="9 10">DSM 101948</strain>
    </source>
</reference>
<evidence type="ECO:0000256" key="3">
    <source>
        <dbReference type="ARBA" id="ARBA00022475"/>
    </source>
</evidence>
<dbReference type="PROSITE" id="PS50928">
    <property type="entry name" value="ABC_TM1"/>
    <property type="match status" value="1"/>
</dbReference>
<evidence type="ECO:0000256" key="1">
    <source>
        <dbReference type="ARBA" id="ARBA00004651"/>
    </source>
</evidence>
<keyword evidence="3" id="KW-1003">Cell membrane</keyword>
<comment type="subcellular location">
    <subcellularLocation>
        <location evidence="1 7">Cell membrane</location>
        <topology evidence="1 7">Multi-pass membrane protein</topology>
    </subcellularLocation>
</comment>
<dbReference type="InterPro" id="IPR035906">
    <property type="entry name" value="MetI-like_sf"/>
</dbReference>
<feature type="transmembrane region" description="Helical" evidence="7">
    <location>
        <begin position="144"/>
        <end position="163"/>
    </location>
</feature>
<comment type="similarity">
    <text evidence="7">Belongs to the binding-protein-dependent transport system permease family.</text>
</comment>
<dbReference type="Proteomes" id="UP000285768">
    <property type="component" value="Chromosome"/>
</dbReference>
<dbReference type="CDD" id="cd06261">
    <property type="entry name" value="TM_PBP2"/>
    <property type="match status" value="1"/>
</dbReference>
<dbReference type="SUPFAM" id="SSF161098">
    <property type="entry name" value="MetI-like"/>
    <property type="match status" value="1"/>
</dbReference>
<feature type="transmembrane region" description="Helical" evidence="7">
    <location>
        <begin position="240"/>
        <end position="261"/>
    </location>
</feature>
<keyword evidence="5 7" id="KW-1133">Transmembrane helix</keyword>
<protein>
    <submittedName>
        <fullName evidence="9">ABC transporter permease</fullName>
    </submittedName>
</protein>
<dbReference type="Gene3D" id="1.10.3720.10">
    <property type="entry name" value="MetI-like"/>
    <property type="match status" value="1"/>
</dbReference>